<evidence type="ECO:0000313" key="2">
    <source>
        <dbReference type="EMBL" id="KAL1858087.1"/>
    </source>
</evidence>
<feature type="transmembrane region" description="Helical" evidence="1">
    <location>
        <begin position="335"/>
        <end position="355"/>
    </location>
</feature>
<proteinExistence type="predicted"/>
<organism evidence="2 3">
    <name type="scientific">Diaporthe australafricana</name>
    <dbReference type="NCBI Taxonomy" id="127596"/>
    <lineage>
        <taxon>Eukaryota</taxon>
        <taxon>Fungi</taxon>
        <taxon>Dikarya</taxon>
        <taxon>Ascomycota</taxon>
        <taxon>Pezizomycotina</taxon>
        <taxon>Sordariomycetes</taxon>
        <taxon>Sordariomycetidae</taxon>
        <taxon>Diaporthales</taxon>
        <taxon>Diaporthaceae</taxon>
        <taxon>Diaporthe</taxon>
    </lineage>
</organism>
<evidence type="ECO:0000256" key="1">
    <source>
        <dbReference type="SAM" id="Phobius"/>
    </source>
</evidence>
<reference evidence="2 3" key="1">
    <citation type="journal article" date="2024" name="IMA Fungus">
        <title>IMA Genome - F19 : A genome assembly and annotation guide to empower mycologists, including annotated draft genome sequences of Ceratocystis pirilliformis, Diaporthe australafricana, Fusarium ophioides, Paecilomyces lecythidis, and Sporothrix stenoceras.</title>
        <authorList>
            <person name="Aylward J."/>
            <person name="Wilson A.M."/>
            <person name="Visagie C.M."/>
            <person name="Spraker J."/>
            <person name="Barnes I."/>
            <person name="Buitendag C."/>
            <person name="Ceriani C."/>
            <person name="Del Mar Angel L."/>
            <person name="du Plessis D."/>
            <person name="Fuchs T."/>
            <person name="Gasser K."/>
            <person name="Kramer D."/>
            <person name="Li W."/>
            <person name="Munsamy K."/>
            <person name="Piso A."/>
            <person name="Price J.L."/>
            <person name="Sonnekus B."/>
            <person name="Thomas C."/>
            <person name="van der Nest A."/>
            <person name="van Dijk A."/>
            <person name="van Heerden A."/>
            <person name="van Vuuren N."/>
            <person name="Yilmaz N."/>
            <person name="Duong T.A."/>
            <person name="van der Merwe N.A."/>
            <person name="Wingfield M.J."/>
            <person name="Wingfield B.D."/>
        </authorList>
    </citation>
    <scope>NUCLEOTIDE SEQUENCE [LARGE SCALE GENOMIC DNA]</scope>
    <source>
        <strain evidence="2 3">CMW 18300</strain>
    </source>
</reference>
<keyword evidence="1" id="KW-0472">Membrane</keyword>
<keyword evidence="3" id="KW-1185">Reference proteome</keyword>
<dbReference type="Proteomes" id="UP001583177">
    <property type="component" value="Unassembled WGS sequence"/>
</dbReference>
<accession>A0ABR3WBV3</accession>
<name>A0ABR3WBV3_9PEZI</name>
<protein>
    <submittedName>
        <fullName evidence="2">Uncharacterized protein</fullName>
    </submittedName>
</protein>
<gene>
    <name evidence="2" type="ORF">Daus18300_010088</name>
</gene>
<keyword evidence="1" id="KW-1133">Transmembrane helix</keyword>
<keyword evidence="1" id="KW-0812">Transmembrane</keyword>
<dbReference type="EMBL" id="JAWRVE010000108">
    <property type="protein sequence ID" value="KAL1858087.1"/>
    <property type="molecule type" value="Genomic_DNA"/>
</dbReference>
<comment type="caution">
    <text evidence="2">The sequence shown here is derived from an EMBL/GenBank/DDBJ whole genome shotgun (WGS) entry which is preliminary data.</text>
</comment>
<sequence length="374" mass="43429">MGDILTLCFRLRIENHPEERPWSADGFGHRFSPLSVQGLGTVVQYRFDPSLDRSYADAKIPANSYFAPSEACDRLAFGIIPANTKLGINRDWQVNTAPSFIESIMMHFVELGVSEETQRLMKEDKSQDKHNLRGSVLNEMYPGLVDKERTGLRLRESQNPPTRQGIFRRFWRDQKEWVGAVLNFFERIQHELFVSIRGLNKLFDHNAQGKESQKTLRQLRTALSEADQYLHDCFEGVDGAYEALVAAHMEMALTLHTEVKQEEKKPERERRTFKDETGVKRLWARKTETVHRYVDNAMTPEQARPDVNIVALFRKHHKTKSGVSLMIFPEDIQKAWFTMILRAILWGFIHLPIYLPWLPYKSKFYGDSTLVMIA</sequence>
<evidence type="ECO:0000313" key="3">
    <source>
        <dbReference type="Proteomes" id="UP001583177"/>
    </source>
</evidence>